<evidence type="ECO:0000256" key="3">
    <source>
        <dbReference type="ARBA" id="ARBA00022989"/>
    </source>
</evidence>
<dbReference type="Proteomes" id="UP000253509">
    <property type="component" value="Unassembled WGS sequence"/>
</dbReference>
<dbReference type="Pfam" id="PF12698">
    <property type="entry name" value="ABC2_membrane_3"/>
    <property type="match status" value="1"/>
</dbReference>
<reference evidence="8 9" key="1">
    <citation type="submission" date="2018-06" db="EMBL/GenBank/DDBJ databases">
        <title>Freshwater and sediment microbial communities from various areas in North America, analyzing microbe dynamics in response to fracking.</title>
        <authorList>
            <person name="Lamendella R."/>
        </authorList>
    </citation>
    <scope>NUCLEOTIDE SEQUENCE [LARGE SCALE GENOMIC DNA]</scope>
    <source>
        <strain evidence="8 9">3b_TX</strain>
    </source>
</reference>
<feature type="domain" description="ABC-2 type transporter transmembrane" evidence="7">
    <location>
        <begin position="75"/>
        <end position="250"/>
    </location>
</feature>
<comment type="caution">
    <text evidence="8">The sequence shown here is derived from an EMBL/GenBank/DDBJ whole genome shotgun (WGS) entry which is preliminary data.</text>
</comment>
<keyword evidence="9" id="KW-1185">Reference proteome</keyword>
<keyword evidence="4 6" id="KW-0472">Membrane</keyword>
<evidence type="ECO:0000256" key="1">
    <source>
        <dbReference type="ARBA" id="ARBA00004141"/>
    </source>
</evidence>
<feature type="transmembrane region" description="Helical" evidence="6">
    <location>
        <begin position="79"/>
        <end position="99"/>
    </location>
</feature>
<evidence type="ECO:0000259" key="7">
    <source>
        <dbReference type="Pfam" id="PF12698"/>
    </source>
</evidence>
<dbReference type="EMBL" id="QNSB01000005">
    <property type="protein sequence ID" value="RBP71723.1"/>
    <property type="molecule type" value="Genomic_DNA"/>
</dbReference>
<dbReference type="GO" id="GO:0043190">
    <property type="term" value="C:ATP-binding cassette (ABC) transporter complex"/>
    <property type="evidence" value="ECO:0007669"/>
    <property type="project" value="InterPro"/>
</dbReference>
<dbReference type="PIRSF" id="PIRSF006648">
    <property type="entry name" value="DrrB"/>
    <property type="match status" value="1"/>
</dbReference>
<evidence type="ECO:0000313" key="9">
    <source>
        <dbReference type="Proteomes" id="UP000253509"/>
    </source>
</evidence>
<dbReference type="InterPro" id="IPR013525">
    <property type="entry name" value="ABC2_TM"/>
</dbReference>
<dbReference type="GO" id="GO:0140359">
    <property type="term" value="F:ABC-type transporter activity"/>
    <property type="evidence" value="ECO:0007669"/>
    <property type="project" value="InterPro"/>
</dbReference>
<evidence type="ECO:0000256" key="4">
    <source>
        <dbReference type="ARBA" id="ARBA00023136"/>
    </source>
</evidence>
<sequence length="259" mass="26492">MTVLDLTTAVAGTGARMRLRRVLAQTRFETLAVLRNGEQLLLSLVLPLGMLVVLARTPLLEALGMIAPGTDPLTFALPAALSLCLASTAFTGQAIATAFDRRYGVLRQLATTPLGTSGLILGKLGAVVVVVLIQFALAFAIAVVLGLSAAVDVPALVLATVLGTAAFLSLGLLLAGTVRAEATLAGANLLWVLMAGAGGLVLAHPGEWGTVVSYLPSGALGDAMRAAVGSGTIDITALIVLLVWGLAGTAAARRWFRFE</sequence>
<proteinExistence type="predicted"/>
<organism evidence="8 9">
    <name type="scientific">Brevibacterium celere</name>
    <dbReference type="NCBI Taxonomy" id="225845"/>
    <lineage>
        <taxon>Bacteria</taxon>
        <taxon>Bacillati</taxon>
        <taxon>Actinomycetota</taxon>
        <taxon>Actinomycetes</taxon>
        <taxon>Micrococcales</taxon>
        <taxon>Brevibacteriaceae</taxon>
        <taxon>Brevibacterium</taxon>
    </lineage>
</organism>
<evidence type="ECO:0000313" key="8">
    <source>
        <dbReference type="EMBL" id="RBP71723.1"/>
    </source>
</evidence>
<gene>
    <name evidence="8" type="ORF">DFO65_105329</name>
</gene>
<feature type="transmembrane region" description="Helical" evidence="6">
    <location>
        <begin position="40"/>
        <end position="59"/>
    </location>
</feature>
<dbReference type="PANTHER" id="PTHR43229">
    <property type="entry name" value="NODULATION PROTEIN J"/>
    <property type="match status" value="1"/>
</dbReference>
<feature type="transmembrane region" description="Helical" evidence="6">
    <location>
        <begin position="182"/>
        <end position="203"/>
    </location>
</feature>
<feature type="transmembrane region" description="Helical" evidence="6">
    <location>
        <begin position="120"/>
        <end position="147"/>
    </location>
</feature>
<dbReference type="GO" id="GO:0046677">
    <property type="term" value="P:response to antibiotic"/>
    <property type="evidence" value="ECO:0007669"/>
    <property type="project" value="UniProtKB-KW"/>
</dbReference>
<keyword evidence="2 6" id="KW-0812">Transmembrane</keyword>
<evidence type="ECO:0000256" key="5">
    <source>
        <dbReference type="ARBA" id="ARBA00023251"/>
    </source>
</evidence>
<keyword evidence="5" id="KW-0046">Antibiotic resistance</keyword>
<accession>A0A366IIN2</accession>
<dbReference type="PANTHER" id="PTHR43229:SF2">
    <property type="entry name" value="NODULATION PROTEIN J"/>
    <property type="match status" value="1"/>
</dbReference>
<dbReference type="InterPro" id="IPR000412">
    <property type="entry name" value="ABC_2_transport"/>
</dbReference>
<dbReference type="RefSeq" id="WP_113904209.1">
    <property type="nucleotide sequence ID" value="NZ_QNSB01000005.1"/>
</dbReference>
<keyword evidence="3 6" id="KW-1133">Transmembrane helix</keyword>
<evidence type="ECO:0000256" key="2">
    <source>
        <dbReference type="ARBA" id="ARBA00022692"/>
    </source>
</evidence>
<comment type="subcellular location">
    <subcellularLocation>
        <location evidence="1">Membrane</location>
        <topology evidence="1">Multi-pass membrane protein</topology>
    </subcellularLocation>
</comment>
<dbReference type="AlphaFoldDB" id="A0A366IIN2"/>
<name>A0A366IIN2_9MICO</name>
<dbReference type="InterPro" id="IPR051784">
    <property type="entry name" value="Nod_factor_ABC_transporter"/>
</dbReference>
<protein>
    <submittedName>
        <fullName evidence="8">ABC-2 type transport system permease protein</fullName>
    </submittedName>
</protein>
<feature type="transmembrane region" description="Helical" evidence="6">
    <location>
        <begin position="153"/>
        <end position="175"/>
    </location>
</feature>
<evidence type="ECO:0000256" key="6">
    <source>
        <dbReference type="SAM" id="Phobius"/>
    </source>
</evidence>
<feature type="transmembrane region" description="Helical" evidence="6">
    <location>
        <begin position="223"/>
        <end position="247"/>
    </location>
</feature>